<organism evidence="1 2">
    <name type="scientific">Ambispora leptoticha</name>
    <dbReference type="NCBI Taxonomy" id="144679"/>
    <lineage>
        <taxon>Eukaryota</taxon>
        <taxon>Fungi</taxon>
        <taxon>Fungi incertae sedis</taxon>
        <taxon>Mucoromycota</taxon>
        <taxon>Glomeromycotina</taxon>
        <taxon>Glomeromycetes</taxon>
        <taxon>Archaeosporales</taxon>
        <taxon>Ambisporaceae</taxon>
        <taxon>Ambispora</taxon>
    </lineage>
</organism>
<comment type="caution">
    <text evidence="1">The sequence shown here is derived from an EMBL/GenBank/DDBJ whole genome shotgun (WGS) entry which is preliminary data.</text>
</comment>
<protein>
    <submittedName>
        <fullName evidence="1">9833_t:CDS:1</fullName>
    </submittedName>
</protein>
<gene>
    <name evidence="1" type="ORF">ALEPTO_LOCUS12927</name>
</gene>
<dbReference type="OrthoDB" id="2432376at2759"/>
<sequence length="65" mass="7461">MVNSRLEAQRQTILHYWLSGVQSAKRYIKKTNIPLRTVTYNLKKIQGNGRPSKVTQSVARAIGQY</sequence>
<dbReference type="EMBL" id="CAJVPS010034750">
    <property type="protein sequence ID" value="CAG8740019.1"/>
    <property type="molecule type" value="Genomic_DNA"/>
</dbReference>
<evidence type="ECO:0000313" key="2">
    <source>
        <dbReference type="Proteomes" id="UP000789508"/>
    </source>
</evidence>
<dbReference type="Proteomes" id="UP000789508">
    <property type="component" value="Unassembled WGS sequence"/>
</dbReference>
<name>A0A9N9ILP8_9GLOM</name>
<keyword evidence="2" id="KW-1185">Reference proteome</keyword>
<proteinExistence type="predicted"/>
<dbReference type="AlphaFoldDB" id="A0A9N9ILP8"/>
<evidence type="ECO:0000313" key="1">
    <source>
        <dbReference type="EMBL" id="CAG8740019.1"/>
    </source>
</evidence>
<accession>A0A9N9ILP8</accession>
<reference evidence="1" key="1">
    <citation type="submission" date="2021-06" db="EMBL/GenBank/DDBJ databases">
        <authorList>
            <person name="Kallberg Y."/>
            <person name="Tangrot J."/>
            <person name="Rosling A."/>
        </authorList>
    </citation>
    <scope>NUCLEOTIDE SEQUENCE</scope>
    <source>
        <strain evidence="1">FL130A</strain>
    </source>
</reference>
<feature type="non-terminal residue" evidence="1">
    <location>
        <position position="65"/>
    </location>
</feature>